<dbReference type="KEGG" id="lko:ABN16_10160"/>
<feature type="transmembrane region" description="Helical" evidence="1">
    <location>
        <begin position="32"/>
        <end position="53"/>
    </location>
</feature>
<evidence type="ECO:0000256" key="1">
    <source>
        <dbReference type="SAM" id="Phobius"/>
    </source>
</evidence>
<feature type="transmembrane region" description="Helical" evidence="1">
    <location>
        <begin position="7"/>
        <end position="26"/>
    </location>
</feature>
<evidence type="ECO:0000313" key="3">
    <source>
        <dbReference type="EMBL" id="AKP65330.1"/>
    </source>
</evidence>
<evidence type="ECO:0000259" key="2">
    <source>
        <dbReference type="Pfam" id="PF01757"/>
    </source>
</evidence>
<feature type="domain" description="Acyltransferase 3" evidence="2">
    <location>
        <begin position="6"/>
        <end position="84"/>
    </location>
</feature>
<sequence length="111" mass="12984">MKKRIVWIDIARAIAMLCVIIGHSLYQYTDSTFGHLIYNFHMPLFFIFSGYLYHATFTTNDYLKITLVVLYRMIIPLTAAMLIPHIPGLRSLFLNRSYPFKKRSVKNHAKA</sequence>
<name>A0AAC8UVP0_9LACO</name>
<dbReference type="Pfam" id="PF01757">
    <property type="entry name" value="Acyl_transf_3"/>
    <property type="match status" value="1"/>
</dbReference>
<dbReference type="AlphaFoldDB" id="A0AAC8UVP0"/>
<organism evidence="3 4">
    <name type="scientific">Levilactobacillus koreensis</name>
    <dbReference type="NCBI Taxonomy" id="637971"/>
    <lineage>
        <taxon>Bacteria</taxon>
        <taxon>Bacillati</taxon>
        <taxon>Bacillota</taxon>
        <taxon>Bacilli</taxon>
        <taxon>Lactobacillales</taxon>
        <taxon>Lactobacillaceae</taxon>
        <taxon>Levilactobacillus</taxon>
    </lineage>
</organism>
<proteinExistence type="predicted"/>
<dbReference type="RefSeq" id="WP_048735610.1">
    <property type="nucleotide sequence ID" value="NZ_CP012033.1"/>
</dbReference>
<dbReference type="InterPro" id="IPR052734">
    <property type="entry name" value="Nod_factor_acetyltransferase"/>
</dbReference>
<dbReference type="GO" id="GO:0016747">
    <property type="term" value="F:acyltransferase activity, transferring groups other than amino-acyl groups"/>
    <property type="evidence" value="ECO:0007669"/>
    <property type="project" value="InterPro"/>
</dbReference>
<protein>
    <recommendedName>
        <fullName evidence="2">Acyltransferase 3 domain-containing protein</fullName>
    </recommendedName>
</protein>
<keyword evidence="1" id="KW-0472">Membrane</keyword>
<dbReference type="EMBL" id="CP012033">
    <property type="protein sequence ID" value="AKP65330.1"/>
    <property type="molecule type" value="Genomic_DNA"/>
</dbReference>
<accession>A0AAC8UVP0</accession>
<reference evidence="3 4" key="1">
    <citation type="submission" date="2015-07" db="EMBL/GenBank/DDBJ databases">
        <title>Lactobacillus korensis/26-25/ whole genome sequencing.</title>
        <authorList>
            <person name="Kim M.K."/>
            <person name="Im W.-T."/>
            <person name="Srinivasan S."/>
            <person name="Lee J.-J."/>
        </authorList>
    </citation>
    <scope>NUCLEOTIDE SEQUENCE [LARGE SCALE GENOMIC DNA]</scope>
    <source>
        <strain evidence="3 4">26-25</strain>
    </source>
</reference>
<keyword evidence="1" id="KW-0812">Transmembrane</keyword>
<dbReference type="Proteomes" id="UP000036000">
    <property type="component" value="Chromosome"/>
</dbReference>
<keyword evidence="1" id="KW-1133">Transmembrane helix</keyword>
<dbReference type="InterPro" id="IPR002656">
    <property type="entry name" value="Acyl_transf_3_dom"/>
</dbReference>
<feature type="transmembrane region" description="Helical" evidence="1">
    <location>
        <begin position="65"/>
        <end position="86"/>
    </location>
</feature>
<dbReference type="PANTHER" id="PTHR37312:SF1">
    <property type="entry name" value="MEMBRANE-BOUND ACYLTRANSFERASE YKRP-RELATED"/>
    <property type="match status" value="1"/>
</dbReference>
<dbReference type="PANTHER" id="PTHR37312">
    <property type="entry name" value="MEMBRANE-BOUND ACYLTRANSFERASE YKRP-RELATED"/>
    <property type="match status" value="1"/>
</dbReference>
<evidence type="ECO:0000313" key="4">
    <source>
        <dbReference type="Proteomes" id="UP000036000"/>
    </source>
</evidence>
<gene>
    <name evidence="3" type="ORF">ABN16_10160</name>
</gene>
<keyword evidence="4" id="KW-1185">Reference proteome</keyword>